<evidence type="ECO:0000256" key="7">
    <source>
        <dbReference type="ARBA" id="ARBA00022989"/>
    </source>
</evidence>
<feature type="compositionally biased region" description="Basic and acidic residues" evidence="10">
    <location>
        <begin position="400"/>
        <end position="422"/>
    </location>
</feature>
<evidence type="ECO:0000256" key="6">
    <source>
        <dbReference type="ARBA" id="ARBA00022692"/>
    </source>
</evidence>
<proteinExistence type="inferred from homology"/>
<dbReference type="PANTHER" id="PTHR32243">
    <property type="entry name" value="MALTOSE TRANSPORT SYSTEM PERMEASE-RELATED"/>
    <property type="match status" value="1"/>
</dbReference>
<dbReference type="InterPro" id="IPR050901">
    <property type="entry name" value="BP-dep_ABC_trans_perm"/>
</dbReference>
<evidence type="ECO:0000256" key="3">
    <source>
        <dbReference type="ARBA" id="ARBA00022448"/>
    </source>
</evidence>
<comment type="subcellular location">
    <subcellularLocation>
        <location evidence="1 9">Cell membrane</location>
        <topology evidence="1 9">Multi-pass membrane protein</topology>
    </subcellularLocation>
</comment>
<evidence type="ECO:0000256" key="4">
    <source>
        <dbReference type="ARBA" id="ARBA00022475"/>
    </source>
</evidence>
<feature type="transmembrane region" description="Helical" evidence="9">
    <location>
        <begin position="484"/>
        <end position="505"/>
    </location>
</feature>
<evidence type="ECO:0000313" key="13">
    <source>
        <dbReference type="Proteomes" id="UP000722989"/>
    </source>
</evidence>
<evidence type="ECO:0000259" key="11">
    <source>
        <dbReference type="PROSITE" id="PS50928"/>
    </source>
</evidence>
<feature type="compositionally biased region" description="Low complexity" evidence="10">
    <location>
        <begin position="24"/>
        <end position="40"/>
    </location>
</feature>
<feature type="transmembrane region" description="Helical" evidence="9">
    <location>
        <begin position="576"/>
        <end position="598"/>
    </location>
</feature>
<gene>
    <name evidence="12" type="ORF">HC031_06865</name>
</gene>
<protein>
    <submittedName>
        <fullName evidence="12">Sugar ABC transporter permease</fullName>
    </submittedName>
</protein>
<feature type="transmembrane region" description="Helical" evidence="9">
    <location>
        <begin position="538"/>
        <end position="564"/>
    </location>
</feature>
<dbReference type="PROSITE" id="PS50928">
    <property type="entry name" value="ABC_TM1"/>
    <property type="match status" value="1"/>
</dbReference>
<dbReference type="PANTHER" id="PTHR32243:SF50">
    <property type="entry name" value="MALTOSE_MALTODEXTRIN TRANSPORT SYSTEM PERMEASE PROTEIN MALG"/>
    <property type="match status" value="1"/>
</dbReference>
<name>A0ABX0XTW5_9ACTN</name>
<dbReference type="Pfam" id="PF00528">
    <property type="entry name" value="BPD_transp_1"/>
    <property type="match status" value="1"/>
</dbReference>
<dbReference type="SUPFAM" id="SSF161098">
    <property type="entry name" value="MetI-like"/>
    <property type="match status" value="1"/>
</dbReference>
<feature type="region of interest" description="Disordered" evidence="10">
    <location>
        <begin position="318"/>
        <end position="360"/>
    </location>
</feature>
<keyword evidence="5" id="KW-0762">Sugar transport</keyword>
<comment type="similarity">
    <text evidence="2">Belongs to the binding-protein-dependent transport system permease family. MalFG subfamily.</text>
</comment>
<feature type="compositionally biased region" description="Basic and acidic residues" evidence="10">
    <location>
        <begin position="99"/>
        <end position="110"/>
    </location>
</feature>
<dbReference type="CDD" id="cd06261">
    <property type="entry name" value="TM_PBP2"/>
    <property type="match status" value="1"/>
</dbReference>
<feature type="domain" description="ABC transmembrane type-1" evidence="11">
    <location>
        <begin position="539"/>
        <end position="739"/>
    </location>
</feature>
<feature type="compositionally biased region" description="Basic residues" evidence="10">
    <location>
        <begin position="262"/>
        <end position="272"/>
    </location>
</feature>
<feature type="compositionally biased region" description="Basic residues" evidence="10">
    <location>
        <begin position="111"/>
        <end position="123"/>
    </location>
</feature>
<keyword evidence="13" id="KW-1185">Reference proteome</keyword>
<feature type="compositionally biased region" description="Basic residues" evidence="10">
    <location>
        <begin position="11"/>
        <end position="23"/>
    </location>
</feature>
<organism evidence="12 13">
    <name type="scientific">Planosporangium thailandense</name>
    <dbReference type="NCBI Taxonomy" id="765197"/>
    <lineage>
        <taxon>Bacteria</taxon>
        <taxon>Bacillati</taxon>
        <taxon>Actinomycetota</taxon>
        <taxon>Actinomycetes</taxon>
        <taxon>Micromonosporales</taxon>
        <taxon>Micromonosporaceae</taxon>
        <taxon>Planosporangium</taxon>
    </lineage>
</organism>
<evidence type="ECO:0000256" key="9">
    <source>
        <dbReference type="RuleBase" id="RU363032"/>
    </source>
</evidence>
<evidence type="ECO:0000256" key="8">
    <source>
        <dbReference type="ARBA" id="ARBA00023136"/>
    </source>
</evidence>
<keyword evidence="3 9" id="KW-0813">Transport</keyword>
<feature type="transmembrane region" description="Helical" evidence="9">
    <location>
        <begin position="718"/>
        <end position="739"/>
    </location>
</feature>
<feature type="compositionally biased region" description="Low complexity" evidence="10">
    <location>
        <begin position="210"/>
        <end position="224"/>
    </location>
</feature>
<evidence type="ECO:0000313" key="12">
    <source>
        <dbReference type="EMBL" id="NJC69441.1"/>
    </source>
</evidence>
<keyword evidence="8 9" id="KW-0472">Membrane</keyword>
<evidence type="ECO:0000256" key="10">
    <source>
        <dbReference type="SAM" id="MobiDB-lite"/>
    </source>
</evidence>
<feature type="transmembrane region" description="Helical" evidence="9">
    <location>
        <begin position="610"/>
        <end position="631"/>
    </location>
</feature>
<feature type="compositionally biased region" description="Low complexity" evidence="10">
    <location>
        <begin position="331"/>
        <end position="341"/>
    </location>
</feature>
<evidence type="ECO:0000256" key="5">
    <source>
        <dbReference type="ARBA" id="ARBA00022597"/>
    </source>
</evidence>
<sequence>MGGVPSDRGTRLGRTRRRGRRIRAGLLRLPDPATAAAEVPPARHPVPRRVPGGPGVPHHEHRLLQLRRRAPGYQTGRHHRDPDRVRRRGARLAGVRAQGRHEGRQRDRLPAHRPCRQAVPRRRTGTEAGGRRPGRLHAAQPGRGRRPQPGDHQAGRADRRGCDPVVGHLPCVRGPGPAHLPGRLRLRRRGRHRPSLDRPRRLLRGRRRATAAAGLADQRGAAQLHPGRHRLPDRPPVLSHPRLEPRVRRRVGADHVRARHAVRARAAHRPATRTHAVPDAARPAVRDAVVRHASGLAGHVQRRLRADQPAVRPVRGLAGHPVERPAGRHSGPAVAGVPVHVPGHHRGAPGHPAADDRGRADRRRDALAGVPPGDPAAAAGGAGPAADLVVRVQLQQLQRHLPDHRGRPVPGRRPDGRGDRPAHHVHVPARVRRRRSPVRVRRRGLHLHLRHRRADLGDQLPTYPTPGGGVRVTGWFARIGWRHLVGVLAVLFSLFPIVFVVAAALNPLGTLSSTDAVPTAFTIDNFANLFARTAFGHWYANSILIAGVASVVAVFLSMLAAFAFSRMRFAGRRVGLLSLLLIQMFPQFLAVVAIYLMFARIGDYWPGLSFSSPWGLILLYLGGALGVNTWMMKGFLDTVPRELDESASVDGASHVQVFFQIVLPLVRPILAITALLVFIGTVNEFLLANVFLYEPNSKTLAVGLYGLIAEGVSRDQNFGMFCAGSLLTAVPTVVVFRFLQRFIVSGLTAGAVKG</sequence>
<evidence type="ECO:0000256" key="1">
    <source>
        <dbReference type="ARBA" id="ARBA00004651"/>
    </source>
</evidence>
<dbReference type="InterPro" id="IPR035906">
    <property type="entry name" value="MetI-like_sf"/>
</dbReference>
<feature type="region of interest" description="Disordered" evidence="10">
    <location>
        <begin position="1"/>
        <end position="162"/>
    </location>
</feature>
<feature type="compositionally biased region" description="Basic and acidic residues" evidence="10">
    <location>
        <begin position="153"/>
        <end position="162"/>
    </location>
</feature>
<dbReference type="Gene3D" id="1.10.3720.10">
    <property type="entry name" value="MetI-like"/>
    <property type="match status" value="1"/>
</dbReference>
<comment type="caution">
    <text evidence="12">The sequence shown here is derived from an EMBL/GenBank/DDBJ whole genome shotgun (WGS) entry which is preliminary data.</text>
</comment>
<feature type="region of interest" description="Disordered" evidence="10">
    <location>
        <begin position="262"/>
        <end position="282"/>
    </location>
</feature>
<accession>A0ABX0XTW5</accession>
<reference evidence="12 13" key="1">
    <citation type="submission" date="2020-03" db="EMBL/GenBank/DDBJ databases">
        <title>WGS of the type strain of Planosporangium spp.</title>
        <authorList>
            <person name="Thawai C."/>
        </authorList>
    </citation>
    <scope>NUCLEOTIDE SEQUENCE [LARGE SCALE GENOMIC DNA]</scope>
    <source>
        <strain evidence="12 13">TBRC 5610</strain>
    </source>
</reference>
<feature type="compositionally biased region" description="Basic residues" evidence="10">
    <location>
        <begin position="59"/>
        <end position="70"/>
    </location>
</feature>
<dbReference type="Proteomes" id="UP000722989">
    <property type="component" value="Unassembled WGS sequence"/>
</dbReference>
<dbReference type="EMBL" id="JAATVY010000003">
    <property type="protein sequence ID" value="NJC69441.1"/>
    <property type="molecule type" value="Genomic_DNA"/>
</dbReference>
<feature type="region of interest" description="Disordered" evidence="10">
    <location>
        <begin position="206"/>
        <end position="240"/>
    </location>
</feature>
<feature type="region of interest" description="Disordered" evidence="10">
    <location>
        <begin position="398"/>
        <end position="423"/>
    </location>
</feature>
<feature type="compositionally biased region" description="Low complexity" evidence="10">
    <location>
        <begin position="273"/>
        <end position="282"/>
    </location>
</feature>
<evidence type="ECO:0000256" key="2">
    <source>
        <dbReference type="ARBA" id="ARBA00009047"/>
    </source>
</evidence>
<keyword evidence="7 9" id="KW-1133">Transmembrane helix</keyword>
<dbReference type="InterPro" id="IPR000515">
    <property type="entry name" value="MetI-like"/>
</dbReference>
<keyword evidence="4" id="KW-1003">Cell membrane</keyword>
<keyword evidence="6 9" id="KW-0812">Transmembrane</keyword>